<dbReference type="OrthoDB" id="9761531at2"/>
<dbReference type="EMBL" id="CP001114">
    <property type="protein sequence ID" value="ACO46224.1"/>
    <property type="molecule type" value="Genomic_DNA"/>
</dbReference>
<protein>
    <submittedName>
        <fullName evidence="2">Putative Metallo-beta-lactamase superfamily protein</fullName>
    </submittedName>
</protein>
<dbReference type="InterPro" id="IPR050855">
    <property type="entry name" value="NDM-1-like"/>
</dbReference>
<dbReference type="InterPro" id="IPR036866">
    <property type="entry name" value="RibonucZ/Hydroxyglut_hydro"/>
</dbReference>
<dbReference type="eggNOG" id="COG0491">
    <property type="taxonomic scope" value="Bacteria"/>
</dbReference>
<dbReference type="KEGG" id="ddr:Deide_13021"/>
<dbReference type="PaxDb" id="546414-Deide_13021"/>
<dbReference type="SUPFAM" id="SSF56281">
    <property type="entry name" value="Metallo-hydrolase/oxidoreductase"/>
    <property type="match status" value="1"/>
</dbReference>
<dbReference type="InterPro" id="IPR001279">
    <property type="entry name" value="Metallo-B-lactamas"/>
</dbReference>
<dbReference type="HOGENOM" id="CLU_030571_2_4_0"/>
<dbReference type="Proteomes" id="UP000002208">
    <property type="component" value="Chromosome"/>
</dbReference>
<accession>C1CVK7</accession>
<dbReference type="Pfam" id="PF00753">
    <property type="entry name" value="Lactamase_B"/>
    <property type="match status" value="1"/>
</dbReference>
<feature type="domain" description="Metallo-beta-lactamase" evidence="1">
    <location>
        <begin position="9"/>
        <end position="191"/>
    </location>
</feature>
<name>C1CVK7_DEIDV</name>
<evidence type="ECO:0000313" key="2">
    <source>
        <dbReference type="EMBL" id="ACO46224.1"/>
    </source>
</evidence>
<dbReference type="Gene3D" id="3.60.15.10">
    <property type="entry name" value="Ribonuclease Z/Hydroxyacylglutathione hydrolase-like"/>
    <property type="match status" value="1"/>
</dbReference>
<evidence type="ECO:0000313" key="3">
    <source>
        <dbReference type="Proteomes" id="UP000002208"/>
    </source>
</evidence>
<sequence length="212" mass="22557">MELAVRTLYANIFLLSGPQGRLLVDAGALPYAPLFSQIMRDFQPDALLLTHAHVDHAGGAFVAARRGVRIFAHPLEHAQLTGEVHDLPYPAGRPWVGEIVSRLHPKLKASDVRSVFPGEIVCGWEVVGLPGHTAGQVGLLHNGVLIAADAVVGSPEGAHLPRAAYNADHVQAGKTLKTIAEMDLRCVLPAHGGLLTPEQIRARAQWDSGAGP</sequence>
<dbReference type="PANTHER" id="PTHR42951:SF14">
    <property type="entry name" value="METALLO-BETA-LACTAMASE SUPERFAMILY PROTEIN"/>
    <property type="match status" value="1"/>
</dbReference>
<gene>
    <name evidence="2" type="ordered locus">Deide_13021</name>
</gene>
<reference evidence="2 3" key="1">
    <citation type="journal article" date="2009" name="PLoS Genet.">
        <title>Alliance of proteomics and genomics to unravel the specificities of Sahara bacterium Deinococcus deserti.</title>
        <authorList>
            <person name="de Groot A."/>
            <person name="Dulermo R."/>
            <person name="Ortet P."/>
            <person name="Blanchard L."/>
            <person name="Guerin P."/>
            <person name="Fernandez B."/>
            <person name="Vacherie B."/>
            <person name="Dossat C."/>
            <person name="Jolivet E."/>
            <person name="Siguier P."/>
            <person name="Chandler M."/>
            <person name="Barakat M."/>
            <person name="Dedieu A."/>
            <person name="Barbe V."/>
            <person name="Heulin T."/>
            <person name="Sommer S."/>
            <person name="Achouak W."/>
            <person name="Armengaud J."/>
        </authorList>
    </citation>
    <scope>NUCLEOTIDE SEQUENCE [LARGE SCALE GENOMIC DNA]</scope>
    <source>
        <strain evidence="3">DSM 17065 / CIP 109153 / LMG 22923 / VCD115</strain>
    </source>
</reference>
<dbReference type="RefSeq" id="WP_012693347.1">
    <property type="nucleotide sequence ID" value="NC_012526.1"/>
</dbReference>
<organism evidence="2 3">
    <name type="scientific">Deinococcus deserti (strain DSM 17065 / CIP 109153 / LMG 22923 / VCD115)</name>
    <dbReference type="NCBI Taxonomy" id="546414"/>
    <lineage>
        <taxon>Bacteria</taxon>
        <taxon>Thermotogati</taxon>
        <taxon>Deinococcota</taxon>
        <taxon>Deinococci</taxon>
        <taxon>Deinococcales</taxon>
        <taxon>Deinococcaceae</taxon>
        <taxon>Deinococcus</taxon>
    </lineage>
</organism>
<dbReference type="STRING" id="546414.Deide_13021"/>
<proteinExistence type="predicted"/>
<dbReference type="SMART" id="SM00849">
    <property type="entry name" value="Lactamase_B"/>
    <property type="match status" value="1"/>
</dbReference>
<dbReference type="PANTHER" id="PTHR42951">
    <property type="entry name" value="METALLO-BETA-LACTAMASE DOMAIN-CONTAINING"/>
    <property type="match status" value="1"/>
</dbReference>
<keyword evidence="3" id="KW-1185">Reference proteome</keyword>
<evidence type="ECO:0000259" key="1">
    <source>
        <dbReference type="SMART" id="SM00849"/>
    </source>
</evidence>
<dbReference type="AlphaFoldDB" id="C1CVK7"/>